<keyword evidence="1" id="KW-0732">Signal</keyword>
<name>A0ABV0JV90_9CYAN</name>
<dbReference type="RefSeq" id="WP_190417236.1">
    <property type="nucleotide sequence ID" value="NZ_JAMPKK010000046.1"/>
</dbReference>
<organism evidence="2 3">
    <name type="scientific">Funiculus sociatus GB2-A5</name>
    <dbReference type="NCBI Taxonomy" id="2933946"/>
    <lineage>
        <taxon>Bacteria</taxon>
        <taxon>Bacillati</taxon>
        <taxon>Cyanobacteriota</taxon>
        <taxon>Cyanophyceae</taxon>
        <taxon>Coleofasciculales</taxon>
        <taxon>Coleofasciculaceae</taxon>
        <taxon>Funiculus</taxon>
    </lineage>
</organism>
<feature type="signal peptide" evidence="1">
    <location>
        <begin position="1"/>
        <end position="27"/>
    </location>
</feature>
<evidence type="ECO:0000313" key="3">
    <source>
        <dbReference type="Proteomes" id="UP001442494"/>
    </source>
</evidence>
<sequence>MTTLKNLPMVSVGTVLIALGTSNAVQAAQFFGSPQPLGENFVRSFVILDDDEKPLEVGVILTQGALSLPTSDTAPNISTVLSLPSEASDVAVNHFELTYRPHGFPGLPEVLGVPRFTIDSFLISPQERALICPYPDTTGSVATCTPDELAQVLTPPQPGVVPPGLQPTGIVSPGIGARYFDPDVLLPILTQQQPFTTLYDYAFFNGQASVIGFGATKAFLETQSNVTKPIKVPSSYTKSGYYPTEYSVTFDPTSQEYKMVLGGLTYRSVPEISPRLGLVMLGLLGVVFECKKRLAKI</sequence>
<evidence type="ECO:0000313" key="2">
    <source>
        <dbReference type="EMBL" id="MEP0866571.1"/>
    </source>
</evidence>
<protein>
    <submittedName>
        <fullName evidence="2">DUF5602 domain-containing protein</fullName>
    </submittedName>
</protein>
<proteinExistence type="predicted"/>
<gene>
    <name evidence="2" type="ORF">NDI37_19115</name>
</gene>
<reference evidence="2 3" key="1">
    <citation type="submission" date="2022-04" db="EMBL/GenBank/DDBJ databases">
        <title>Positive selection, recombination, and allopatry shape intraspecific diversity of widespread and dominant cyanobacteria.</title>
        <authorList>
            <person name="Wei J."/>
            <person name="Shu W."/>
            <person name="Hu C."/>
        </authorList>
    </citation>
    <scope>NUCLEOTIDE SEQUENCE [LARGE SCALE GENOMIC DNA]</scope>
    <source>
        <strain evidence="2 3">GB2-A5</strain>
    </source>
</reference>
<dbReference type="Proteomes" id="UP001442494">
    <property type="component" value="Unassembled WGS sequence"/>
</dbReference>
<keyword evidence="3" id="KW-1185">Reference proteome</keyword>
<dbReference type="EMBL" id="JAMPKK010000046">
    <property type="protein sequence ID" value="MEP0866571.1"/>
    <property type="molecule type" value="Genomic_DNA"/>
</dbReference>
<feature type="chain" id="PRO_5045216553" evidence="1">
    <location>
        <begin position="28"/>
        <end position="297"/>
    </location>
</feature>
<accession>A0ABV0JV90</accession>
<comment type="caution">
    <text evidence="2">The sequence shown here is derived from an EMBL/GenBank/DDBJ whole genome shotgun (WGS) entry which is preliminary data.</text>
</comment>
<evidence type="ECO:0000256" key="1">
    <source>
        <dbReference type="SAM" id="SignalP"/>
    </source>
</evidence>